<protein>
    <recommendedName>
        <fullName evidence="2">DUF4192 domain-containing protein</fullName>
    </recommendedName>
</protein>
<evidence type="ECO:0000313" key="1">
    <source>
        <dbReference type="EMBL" id="AET25137.1"/>
    </source>
</evidence>
<dbReference type="EMBL" id="JN093097">
    <property type="protein sequence ID" value="AET25137.1"/>
    <property type="molecule type" value="Genomic_DNA"/>
</dbReference>
<sequence>MSSVFRISSPADAVAVAVMLVRYVPENEMVVFTPNSTGGAVMACPLGEEAPIGGAPLLVPSGHPVRDLSGPRVVVVFGSDTHADAASMAVLHEFSGDDVAVFQFHEGRARRYLMNGVLAGPHEVGEAVDLTAHPYVVGALLEGQVRLASRAQIRAGFVAEQFGAERAASVVDMMRAARGAFPAVGPISAAETIHREVLAGYLDSGNRGIEISDYHAAMLAAAASDVRVRDVLFVHFTEANAAVLGELWRQVGAVLPASEAGPAFVLASLSYWIGREAVPAREAMNVARGLAPDHSLGQLLERAYNAGINPALWEQIRPAALDAESERSRNE</sequence>
<dbReference type="InterPro" id="IPR025447">
    <property type="entry name" value="DUF4192"/>
</dbReference>
<reference evidence="1" key="1">
    <citation type="journal article" date="2009" name="Proc. Natl. Acad. Sci. U.S.A.">
        <title>Identification of Rhodococcus fascians cytokinins and their modus operandi to reshape the plant.</title>
        <authorList>
            <person name="Pertry I."/>
            <person name="Vaclavikova K."/>
            <person name="Depuydt S."/>
            <person name="Galuszka P."/>
            <person name="Spichal L."/>
            <person name="Temmerman W."/>
            <person name="Stes E."/>
            <person name="Schmulling T."/>
            <person name="Kakimoto T."/>
            <person name="Van Montagu M.C."/>
            <person name="Strnad M."/>
            <person name="Holsters M."/>
            <person name="Tarkowski P."/>
            <person name="Vereecke D."/>
        </authorList>
    </citation>
    <scope>NUCLEOTIDE SEQUENCE</scope>
    <source>
        <strain evidence="1">D188</strain>
        <plasmid evidence="1">pFiD188</plasmid>
    </source>
</reference>
<dbReference type="RefSeq" id="WP_015586055.1">
    <property type="nucleotide sequence ID" value="NC_021080.1"/>
</dbReference>
<evidence type="ECO:0008006" key="2">
    <source>
        <dbReference type="Google" id="ProtNLM"/>
    </source>
</evidence>
<reference evidence="1" key="4">
    <citation type="submission" date="2011-06" db="EMBL/GenBank/DDBJ databases">
        <authorList>
            <person name="Vereecke D.M."/>
        </authorList>
    </citation>
    <scope>NUCLEOTIDE SEQUENCE</scope>
    <source>
        <strain evidence="1">D188</strain>
        <plasmid evidence="1">pFiD188</plasmid>
    </source>
</reference>
<name>G8JYL6_RHOFA</name>
<gene>
    <name evidence="1" type="ORF">pFi_001</name>
</gene>
<dbReference type="Pfam" id="PF13830">
    <property type="entry name" value="DUF4192"/>
    <property type="match status" value="1"/>
</dbReference>
<accession>G8JYL6</accession>
<reference evidence="1" key="3">
    <citation type="journal article" date="2011" name="Annu. Rev. Phytopathol.">
        <title>A successful bacterial coup d'etat: how Rhodococcus fascians redirects plant development.</title>
        <authorList>
            <person name="Stes E."/>
            <person name="Vandeputte O.M."/>
            <person name="El Jaziri M."/>
            <person name="Holsters M."/>
            <person name="Vereecke D."/>
        </authorList>
    </citation>
    <scope>NUCLEOTIDE SEQUENCE</scope>
    <source>
        <strain evidence="1">D188</strain>
        <plasmid evidence="1">pFiD188</plasmid>
    </source>
</reference>
<keyword evidence="1" id="KW-0614">Plasmid</keyword>
<dbReference type="AlphaFoldDB" id="G8JYL6"/>
<geneLocation type="plasmid" evidence="1">
    <name>pFiD188</name>
</geneLocation>
<organism evidence="1">
    <name type="scientific">Rhodococcoides fascians D188</name>
    <dbReference type="NCBI Taxonomy" id="1051973"/>
    <lineage>
        <taxon>Bacteria</taxon>
        <taxon>Bacillati</taxon>
        <taxon>Actinomycetota</taxon>
        <taxon>Actinomycetes</taxon>
        <taxon>Mycobacteriales</taxon>
        <taxon>Nocardiaceae</taxon>
        <taxon>Rhodococcoides</taxon>
    </lineage>
</organism>
<reference evidence="1" key="5">
    <citation type="journal article" date="2012" name="Mol. Plant Microbe Interact.">
        <title>pFiD188, the linear virulence plasmid of Rhodococcus fascians D188.</title>
        <authorList>
            <person name="Francis I."/>
            <person name="De Keyser A."/>
            <person name="De Backer P."/>
            <person name="Simon-Mateo C."/>
            <person name="Kalkus J."/>
            <person name="Pertry I."/>
            <person name="Ardiles-Diaz W."/>
            <person name="De Rycke R."/>
            <person name="Vandeputte O.M."/>
            <person name="El Jaziri M."/>
            <person name="Holsters M."/>
            <person name="Vereecke D."/>
        </authorList>
    </citation>
    <scope>NUCLEOTIDE SEQUENCE</scope>
    <source>
        <strain evidence="1">D188</strain>
        <plasmid evidence="1">pFiD188</plasmid>
    </source>
</reference>
<proteinExistence type="predicted"/>
<reference evidence="1" key="2">
    <citation type="journal article" date="2010" name="Mol. Plant Microbe Interact.">
        <title>Rhodococcus fascians impacts plant development through the dynamic fas-mediated production of a cytokinin mix.</title>
        <authorList>
            <person name="Pertry I."/>
            <person name="Vaclavikova K."/>
            <person name="Gemrotova M."/>
            <person name="Spichal L."/>
            <person name="Galuszka P."/>
            <person name="Depuydt S."/>
            <person name="Temmerman W."/>
            <person name="Stes E."/>
            <person name="De Keyser A."/>
            <person name="Riefler M."/>
            <person name="Biondi S."/>
            <person name="Novak O."/>
            <person name="Schmulling T."/>
            <person name="Strnad M."/>
            <person name="Tarkowski P."/>
            <person name="Holsters M."/>
            <person name="Vereecke D."/>
        </authorList>
    </citation>
    <scope>NUCLEOTIDE SEQUENCE</scope>
    <source>
        <strain evidence="1">D188</strain>
        <plasmid evidence="1">pFiD188</plasmid>
    </source>
</reference>